<sequence>MIKLLHSKSGITKFQILIEIAAHQPNVRQKEIADKIGITPQAVSEYIKELVNQGFIVSAGRVKYKITKSGVEWVIENAAEMKKFAQFVMSDIISHVSTWTAIAEHDLKKGETVHLAMKKGLLYVNRTEVSEAKGITISDAFEGEDVGVTELMGYMNVETASISICKVPRVERGGTRNIDMSRLETIVKSKPFIASVGVESFIALKKIGIEPDALFGAREAIIEAAFHGLGSAVVTIDEEVSSILSRLEAENLDYELVDLTLNAV</sequence>
<comment type="caution">
    <text evidence="2">The sequence shown here is derived from an EMBL/GenBank/DDBJ whole genome shotgun (WGS) entry which is preliminary data.</text>
</comment>
<dbReference type="InterPro" id="IPR036388">
    <property type="entry name" value="WH-like_DNA-bd_sf"/>
</dbReference>
<dbReference type="PANTHER" id="PTHR43704:SF2">
    <property type="entry name" value="HTH CRP-TYPE DOMAIN-CONTAINING PROTEIN"/>
    <property type="match status" value="1"/>
</dbReference>
<organism evidence="2 3">
    <name type="scientific">Methanosalsum natronophilum</name>
    <dbReference type="NCBI Taxonomy" id="768733"/>
    <lineage>
        <taxon>Archaea</taxon>
        <taxon>Methanobacteriati</taxon>
        <taxon>Methanobacteriota</taxon>
        <taxon>Stenosarchaea group</taxon>
        <taxon>Methanomicrobia</taxon>
        <taxon>Methanosarcinales</taxon>
        <taxon>Methanosarcinaceae</taxon>
        <taxon>Methanosalsum</taxon>
    </lineage>
</organism>
<dbReference type="InterPro" id="IPR012318">
    <property type="entry name" value="HTH_CRP"/>
</dbReference>
<dbReference type="Proteomes" id="UP000284763">
    <property type="component" value="Unassembled WGS sequence"/>
</dbReference>
<protein>
    <submittedName>
        <fullName evidence="2">Winged helix-turn-helix transcriptional regulator</fullName>
    </submittedName>
</protein>
<dbReference type="PANTHER" id="PTHR43704">
    <property type="entry name" value="BSR5907 PROTEIN"/>
    <property type="match status" value="1"/>
</dbReference>
<dbReference type="Pfam" id="PF25211">
    <property type="entry name" value="DUF7839"/>
    <property type="match status" value="1"/>
</dbReference>
<evidence type="ECO:0000313" key="3">
    <source>
        <dbReference type="Proteomes" id="UP000284763"/>
    </source>
</evidence>
<dbReference type="EMBL" id="QZAB01000064">
    <property type="protein sequence ID" value="RQD91878.1"/>
    <property type="molecule type" value="Genomic_DNA"/>
</dbReference>
<reference evidence="2 3" key="1">
    <citation type="submission" date="2018-08" db="EMBL/GenBank/DDBJ databases">
        <title>The metabolism and importance of syntrophic acetate oxidation coupled to methane or sulfide production in haloalkaline environments.</title>
        <authorList>
            <person name="Timmers P.H.A."/>
            <person name="Vavourakis C.D."/>
            <person name="Sorokin D.Y."/>
            <person name="Sinninghe Damste J.S."/>
            <person name="Muyzer G."/>
            <person name="Stams A.J.M."/>
            <person name="Plugge C.M."/>
        </authorList>
    </citation>
    <scope>NUCLEOTIDE SEQUENCE [LARGE SCALE GENOMIC DNA]</scope>
    <source>
        <strain evidence="2">MSAO_Arc3</strain>
    </source>
</reference>
<dbReference type="AlphaFoldDB" id="A0A3R7XVW1"/>
<name>A0A3R7XVW1_9EURY</name>
<dbReference type="InterPro" id="IPR012015">
    <property type="entry name" value="UCP_HTH_arc"/>
</dbReference>
<dbReference type="CDD" id="cd00092">
    <property type="entry name" value="HTH_CRP"/>
    <property type="match status" value="1"/>
</dbReference>
<feature type="domain" description="HTH crp-type" evidence="1">
    <location>
        <begin position="19"/>
        <end position="68"/>
    </location>
</feature>
<dbReference type="SMART" id="SM00419">
    <property type="entry name" value="HTH_CRP"/>
    <property type="match status" value="1"/>
</dbReference>
<accession>A0A3R7XVW1</accession>
<dbReference type="Pfam" id="PF13412">
    <property type="entry name" value="HTH_24"/>
    <property type="match status" value="1"/>
</dbReference>
<dbReference type="InterPro" id="IPR057161">
    <property type="entry name" value="DUF7839"/>
</dbReference>
<dbReference type="GO" id="GO:0006355">
    <property type="term" value="P:regulation of DNA-templated transcription"/>
    <property type="evidence" value="ECO:0007669"/>
    <property type="project" value="InterPro"/>
</dbReference>
<evidence type="ECO:0000313" key="2">
    <source>
        <dbReference type="EMBL" id="RQD91878.1"/>
    </source>
</evidence>
<dbReference type="GO" id="GO:0003677">
    <property type="term" value="F:DNA binding"/>
    <property type="evidence" value="ECO:0007669"/>
    <property type="project" value="InterPro"/>
</dbReference>
<proteinExistence type="predicted"/>
<evidence type="ECO:0000259" key="1">
    <source>
        <dbReference type="SMART" id="SM00419"/>
    </source>
</evidence>
<dbReference type="InterPro" id="IPR036390">
    <property type="entry name" value="WH_DNA-bd_sf"/>
</dbReference>
<dbReference type="Gene3D" id="1.10.10.10">
    <property type="entry name" value="Winged helix-like DNA-binding domain superfamily/Winged helix DNA-binding domain"/>
    <property type="match status" value="1"/>
</dbReference>
<dbReference type="PIRSF" id="PIRSF004955">
    <property type="entry name" value="HTH_arch"/>
    <property type="match status" value="1"/>
</dbReference>
<dbReference type="RefSeq" id="WP_259135179.1">
    <property type="nucleotide sequence ID" value="NZ_JANUCS010000011.1"/>
</dbReference>
<dbReference type="SUPFAM" id="SSF46785">
    <property type="entry name" value="Winged helix' DNA-binding domain"/>
    <property type="match status" value="1"/>
</dbReference>
<gene>
    <name evidence="2" type="ORF">D5R95_00860</name>
</gene>